<evidence type="ECO:0000313" key="3">
    <source>
        <dbReference type="Proteomes" id="UP000033607"/>
    </source>
</evidence>
<feature type="transmembrane region" description="Helical" evidence="1">
    <location>
        <begin position="206"/>
        <end position="223"/>
    </location>
</feature>
<accession>A0A0F5YKF0</accession>
<keyword evidence="1" id="KW-0472">Membrane</keyword>
<feature type="transmembrane region" description="Helical" evidence="1">
    <location>
        <begin position="253"/>
        <end position="270"/>
    </location>
</feature>
<reference evidence="2 3" key="1">
    <citation type="submission" date="2015-06" db="EMBL/GenBank/DDBJ databases">
        <title>Draft genome assembly of filamentous brackish cyanobacterium Limnoraphis robusta strain CS-951.</title>
        <authorList>
            <person name="Willis A."/>
            <person name="Parks M."/>
            <person name="Burford M.A."/>
        </authorList>
    </citation>
    <scope>NUCLEOTIDE SEQUENCE [LARGE SCALE GENOMIC DNA]</scope>
    <source>
        <strain evidence="2 3">CS-951</strain>
    </source>
</reference>
<comment type="caution">
    <text evidence="2">The sequence shown here is derived from an EMBL/GenBank/DDBJ whole genome shotgun (WGS) entry which is preliminary data.</text>
</comment>
<dbReference type="OrthoDB" id="528851at2"/>
<feature type="transmembrane region" description="Helical" evidence="1">
    <location>
        <begin position="107"/>
        <end position="128"/>
    </location>
</feature>
<feature type="transmembrane region" description="Helical" evidence="1">
    <location>
        <begin position="140"/>
        <end position="157"/>
    </location>
</feature>
<dbReference type="PATRIC" id="fig|1637645.4.peg.197"/>
<keyword evidence="1" id="KW-1133">Transmembrane helix</keyword>
<feature type="transmembrane region" description="Helical" evidence="1">
    <location>
        <begin position="51"/>
        <end position="69"/>
    </location>
</feature>
<feature type="transmembrane region" description="Helical" evidence="1">
    <location>
        <begin position="81"/>
        <end position="101"/>
    </location>
</feature>
<evidence type="ECO:0000256" key="1">
    <source>
        <dbReference type="SAM" id="Phobius"/>
    </source>
</evidence>
<dbReference type="RefSeq" id="WP_046277289.1">
    <property type="nucleotide sequence ID" value="NZ_LATL02000011.1"/>
</dbReference>
<dbReference type="AlphaFoldDB" id="A0A0F5YKF0"/>
<evidence type="ECO:0000313" key="2">
    <source>
        <dbReference type="EMBL" id="KKD39238.1"/>
    </source>
</evidence>
<gene>
    <name evidence="2" type="ORF">WN50_04375</name>
</gene>
<protein>
    <recommendedName>
        <fullName evidence="4">O-antigen polymerase</fullName>
    </recommendedName>
</protein>
<dbReference type="Proteomes" id="UP000033607">
    <property type="component" value="Unassembled WGS sequence"/>
</dbReference>
<keyword evidence="1" id="KW-0812">Transmembrane</keyword>
<sequence>MKSYEDLTQTPYYYRPPKKRKGFIKLSTLVLFGFCSAFYPRVLTLLKFPSIINLAHLGIIPWICAFVLLKSKVKDRKQIAIVQELTIAVMLFFAVNLASAILNNAGFINACLNFMFFCEHFLLLIAIVSLPLTPEKLLQFRAFIIFSSFTNTIFAYVQHYVLQLHLREGLEDNIKGVFIGGGAGHVVAASVALTFGVYYFSAAKKLPILFRAGVALATFWHMNMADAKQVMLVFGIAGIFLLLTKFQNIVQALQYIIGGVVLGYAFFWGIHNIEALEAFQTWMRPEIYGPEGEATLLKTATFRIVPTFYDSVLHPWLGLGPGHTVGRLGGWMLREYDSLLRPLGSTEHPATNAIWQAVGASWLGDQSSMFSPLFGWAGIWGDVGWLGLISFLYVWWVVWRRLCFDDVSKFIALCPIAFGLIFTQMEEPGYMLYVASIIGLRWQEHHCQKQNKVSEIATPQTAYQRPKSIKDLFQVLLLLK</sequence>
<feature type="transmembrane region" description="Helical" evidence="1">
    <location>
        <begin position="22"/>
        <end position="39"/>
    </location>
</feature>
<proteinExistence type="predicted"/>
<dbReference type="EMBL" id="LATL02000011">
    <property type="protein sequence ID" value="KKD39238.1"/>
    <property type="molecule type" value="Genomic_DNA"/>
</dbReference>
<feature type="transmembrane region" description="Helical" evidence="1">
    <location>
        <begin position="177"/>
        <end position="199"/>
    </location>
</feature>
<evidence type="ECO:0008006" key="4">
    <source>
        <dbReference type="Google" id="ProtNLM"/>
    </source>
</evidence>
<feature type="transmembrane region" description="Helical" evidence="1">
    <location>
        <begin position="373"/>
        <end position="395"/>
    </location>
</feature>
<feature type="transmembrane region" description="Helical" evidence="1">
    <location>
        <begin position="229"/>
        <end position="246"/>
    </location>
</feature>
<name>A0A0F5YKF0_9CYAN</name>
<organism evidence="2 3">
    <name type="scientific">Limnoraphis robusta CS-951</name>
    <dbReference type="NCBI Taxonomy" id="1637645"/>
    <lineage>
        <taxon>Bacteria</taxon>
        <taxon>Bacillati</taxon>
        <taxon>Cyanobacteriota</taxon>
        <taxon>Cyanophyceae</taxon>
        <taxon>Oscillatoriophycideae</taxon>
        <taxon>Oscillatoriales</taxon>
        <taxon>Sirenicapillariaceae</taxon>
        <taxon>Limnoraphis</taxon>
    </lineage>
</organism>